<feature type="region of interest" description="Disordered" evidence="1">
    <location>
        <begin position="145"/>
        <end position="190"/>
    </location>
</feature>
<sequence length="332" mass="36494">MCEYTGRKDDPLRHSRNDLPKDVAEDMTKALLNESLADCGKTGLSPFCKTNPAPAADDKFWKVKYDHEAAKKARKAKKAARRAAPRKKGSRPTASELLQLSDSSKSEQDHTGASNPVVEEVMTLSSDSEPLPRLKVRRVTRKVRFSHPLASQDPQFLSKRQIHESRRHTRTNKDADLSSGLPEASRKRRTEVTSNLYPFHPLAGVIHQPLNSSDSNYQETSPSSGDSMQSNLPAFKTVPGAQAKLSKRAKKNKPVEEPVLPEPEVAAQEPPAASALEATTPTDEPATETSTNPDISSPAQPADDPDVVITRTEFVEPGSPLHWLSALRRKNC</sequence>
<dbReference type="Proteomes" id="UP000280104">
    <property type="component" value="Chromosome II"/>
</dbReference>
<evidence type="ECO:0000313" key="2">
    <source>
        <dbReference type="EMBL" id="SPT15595.1"/>
    </source>
</evidence>
<feature type="compositionally biased region" description="Polar residues" evidence="1">
    <location>
        <begin position="92"/>
        <end position="103"/>
    </location>
</feature>
<proteinExistence type="predicted"/>
<reference evidence="2 3" key="1">
    <citation type="submission" date="2018-05" db="EMBL/GenBank/DDBJ databases">
        <authorList>
            <person name="Thind KAUR A."/>
        </authorList>
    </citation>
    <scope>NUCLEOTIDE SEQUENCE [LARGE SCALE GENOMIC DNA]</scope>
</reference>
<feature type="compositionally biased region" description="Polar residues" evidence="1">
    <location>
        <begin position="209"/>
        <end position="232"/>
    </location>
</feature>
<dbReference type="AlphaFoldDB" id="A0A7H4LAF7"/>
<feature type="region of interest" description="Disordered" evidence="1">
    <location>
        <begin position="1"/>
        <end position="22"/>
    </location>
</feature>
<feature type="region of interest" description="Disordered" evidence="1">
    <location>
        <begin position="71"/>
        <end position="117"/>
    </location>
</feature>
<feature type="region of interest" description="Disordered" evidence="1">
    <location>
        <begin position="207"/>
        <end position="332"/>
    </location>
</feature>
<evidence type="ECO:0000256" key="1">
    <source>
        <dbReference type="SAM" id="MobiDB-lite"/>
    </source>
</evidence>
<dbReference type="EMBL" id="LS480641">
    <property type="protein sequence ID" value="SPT15595.1"/>
    <property type="molecule type" value="Genomic_DNA"/>
</dbReference>
<feature type="compositionally biased region" description="Basic residues" evidence="1">
    <location>
        <begin position="72"/>
        <end position="90"/>
    </location>
</feature>
<feature type="compositionally biased region" description="Low complexity" evidence="1">
    <location>
        <begin position="262"/>
        <end position="291"/>
    </location>
</feature>
<name>A0A7H4LAF7_WHEAT</name>
<evidence type="ECO:0000313" key="3">
    <source>
        <dbReference type="Proteomes" id="UP000280104"/>
    </source>
</evidence>
<organism evidence="2 3">
    <name type="scientific">Triticum aestivum</name>
    <name type="common">Wheat</name>
    <dbReference type="NCBI Taxonomy" id="4565"/>
    <lineage>
        <taxon>Eukaryota</taxon>
        <taxon>Viridiplantae</taxon>
        <taxon>Streptophyta</taxon>
        <taxon>Embryophyta</taxon>
        <taxon>Tracheophyta</taxon>
        <taxon>Spermatophyta</taxon>
        <taxon>Magnoliopsida</taxon>
        <taxon>Liliopsida</taxon>
        <taxon>Poales</taxon>
        <taxon>Poaceae</taxon>
        <taxon>BOP clade</taxon>
        <taxon>Pooideae</taxon>
        <taxon>Triticodae</taxon>
        <taxon>Triticeae</taxon>
        <taxon>Triticinae</taxon>
        <taxon>Triticum</taxon>
    </lineage>
</organism>
<gene>
    <name evidence="2" type="ORF">CAMPLR22A2D_LOCUS184</name>
</gene>
<protein>
    <submittedName>
        <fullName evidence="2">Uncharacterized protein</fullName>
    </submittedName>
</protein>
<accession>A0A7H4LAF7</accession>